<dbReference type="AlphaFoldDB" id="A0AAE0F5Y3"/>
<protein>
    <submittedName>
        <fullName evidence="3">Uncharacterized protein</fullName>
    </submittedName>
</protein>
<dbReference type="GO" id="GO:0031416">
    <property type="term" value="C:NatB complex"/>
    <property type="evidence" value="ECO:0007669"/>
    <property type="project" value="TreeGrafter"/>
</dbReference>
<evidence type="ECO:0000313" key="3">
    <source>
        <dbReference type="EMBL" id="KAK3253266.1"/>
    </source>
</evidence>
<dbReference type="Proteomes" id="UP001190700">
    <property type="component" value="Unassembled WGS sequence"/>
</dbReference>
<dbReference type="PANTHER" id="PTHR22767">
    <property type="entry name" value="N-TERMINAL ACETYLTRANSFERASE-RELATED"/>
    <property type="match status" value="1"/>
</dbReference>
<dbReference type="Pfam" id="PF09797">
    <property type="entry name" value="NatB_MDM20"/>
    <property type="match status" value="1"/>
</dbReference>
<reference evidence="3 4" key="1">
    <citation type="journal article" date="2015" name="Genome Biol. Evol.">
        <title>Comparative Genomics of a Bacterivorous Green Alga Reveals Evolutionary Causalities and Consequences of Phago-Mixotrophic Mode of Nutrition.</title>
        <authorList>
            <person name="Burns J.A."/>
            <person name="Paasch A."/>
            <person name="Narechania A."/>
            <person name="Kim E."/>
        </authorList>
    </citation>
    <scope>NUCLEOTIDE SEQUENCE [LARGE SCALE GENOMIC DNA]</scope>
    <source>
        <strain evidence="3 4">PLY_AMNH</strain>
    </source>
</reference>
<name>A0AAE0F5Y3_9CHLO</name>
<accession>A0AAE0F5Y3</accession>
<dbReference type="PANTHER" id="PTHR22767:SF3">
    <property type="entry name" value="N-ALPHA-ACETYLTRANSFERASE 25, NATB AUXILIARY SUBUNIT"/>
    <property type="match status" value="1"/>
</dbReference>
<keyword evidence="4" id="KW-1185">Reference proteome</keyword>
<evidence type="ECO:0000256" key="1">
    <source>
        <dbReference type="ARBA" id="ARBA00006298"/>
    </source>
</evidence>
<proteinExistence type="inferred from homology"/>
<feature type="compositionally biased region" description="Polar residues" evidence="2">
    <location>
        <begin position="16"/>
        <end position="32"/>
    </location>
</feature>
<gene>
    <name evidence="3" type="ORF">CYMTET_37478</name>
</gene>
<evidence type="ECO:0000313" key="4">
    <source>
        <dbReference type="Proteomes" id="UP001190700"/>
    </source>
</evidence>
<dbReference type="EMBL" id="LGRX02024906">
    <property type="protein sequence ID" value="KAK3253266.1"/>
    <property type="molecule type" value="Genomic_DNA"/>
</dbReference>
<dbReference type="InterPro" id="IPR019183">
    <property type="entry name" value="NAA25_NatB_aux_su"/>
</dbReference>
<organism evidence="3 4">
    <name type="scientific">Cymbomonas tetramitiformis</name>
    <dbReference type="NCBI Taxonomy" id="36881"/>
    <lineage>
        <taxon>Eukaryota</taxon>
        <taxon>Viridiplantae</taxon>
        <taxon>Chlorophyta</taxon>
        <taxon>Pyramimonadophyceae</taxon>
        <taxon>Pyramimonadales</taxon>
        <taxon>Pyramimonadaceae</taxon>
        <taxon>Cymbomonas</taxon>
    </lineage>
</organism>
<feature type="region of interest" description="Disordered" evidence="2">
    <location>
        <begin position="1"/>
        <end position="37"/>
    </location>
</feature>
<comment type="caution">
    <text evidence="3">The sequence shown here is derived from an EMBL/GenBank/DDBJ whole genome shotgun (WGS) entry which is preliminary data.</text>
</comment>
<evidence type="ECO:0000256" key="2">
    <source>
        <dbReference type="SAM" id="MobiDB-lite"/>
    </source>
</evidence>
<comment type="similarity">
    <text evidence="1">Belongs to the MDM20/NAA25 family.</text>
</comment>
<sequence length="819" mass="87417">MPNRDAFKGAFDAMIPQSTAEPYSPPAASSQDPVAEDPSAALEAAARLVKEFQIWHWCRPGSPPGDGAFARHSACAGSGSSAEGALQRRPISLHSSHCRRNYPRARSTHTHTPSAGDTLGLGGHGWCQVELARRRVVLAQRGVEPLAAAGVAAAAVSLGKELLDYWTKLGHTISCAVDLRHYARILAEASPEAALQLVSEMDAAWVGAAADAAVQLEPLRRRVAALCLEFCIAEQLKRTETVPETLERCRALMALYTAASKLYEGADPRERGPADELPLLAAQYLTVAQRHFEPGSARLLIQAQLYVAVGLEHSKFNSDLRLATCSLYSLMGASTAALAIFKQLDVKHIQLDTMPQHILPTLLGCGDWEQALDLRSDEHMHRSHSRDAGRASSSLLAYNHGTLATKVPEFVGFKERLHSSHLRAVARTEVEMMNLRKAFIQTGEPADMLEVLAGSCHALPQGDFTKDRMEQLQFNEDLSTHTTWHSPFPSSPMTGLCDWWNGILGAAPSAADPHWMQGDRAVPQPQQQRWRDGIQARFLIPHLLRAAYSLSAPTADKPLLLEEIATNLRVLSTSLNATLGESSGSSGTAGVLAPRGDPVLARTFTLVRDFASLGVGGADGAAIAAGGTNFEAVTSGLKLLQTEVLEVCTALGDNLKKSCEQTISDAGREEKPAGGLPISQGAVAAIGAFLAEPLLCVSMCLQAWTRQLAKSEKRKKKSSSPSAEQTAELKAAVQSLAAALGSSIQSLQANCEAAVSETKPEQMQILLAASGIQIPAGDMMAPEIVDGVLDGIVTGIQTSLKSVSVKLKRLQAVTAASVM</sequence>